<evidence type="ECO:0000313" key="2">
    <source>
        <dbReference type="Proteomes" id="UP000012112"/>
    </source>
</evidence>
<comment type="caution">
    <text evidence="1">The sequence shown here is derived from an EMBL/GenBank/DDBJ whole genome shotgun (WGS) entry which is preliminary data.</text>
</comment>
<organism evidence="1 2">
    <name type="scientific">Leptospira noguchii</name>
    <dbReference type="NCBI Taxonomy" id="28182"/>
    <lineage>
        <taxon>Bacteria</taxon>
        <taxon>Pseudomonadati</taxon>
        <taxon>Spirochaetota</taxon>
        <taxon>Spirochaetia</taxon>
        <taxon>Leptospirales</taxon>
        <taxon>Leptospiraceae</taxon>
        <taxon>Leptospira</taxon>
    </lineage>
</organism>
<reference evidence="1 2" key="1">
    <citation type="submission" date="2013-01" db="EMBL/GenBank/DDBJ databases">
        <authorList>
            <person name="Harkins D.M."/>
            <person name="Durkin A.S."/>
            <person name="Brinkac L.M."/>
            <person name="Haft D.H."/>
            <person name="Selengut J.D."/>
            <person name="Sanka R."/>
            <person name="DePew J."/>
            <person name="Purushe J."/>
            <person name="Matthias M.A."/>
            <person name="Vinetz J.M."/>
            <person name="Sutton G.G."/>
            <person name="Nierman W.C."/>
            <person name="Fouts D.E."/>
        </authorList>
    </citation>
    <scope>NUCLEOTIDE SEQUENCE [LARGE SCALE GENOMIC DNA]</scope>
    <source>
        <strain evidence="1 2">HAI1536</strain>
    </source>
</reference>
<dbReference type="EMBL" id="AKWD02000024">
    <property type="protein sequence ID" value="EMO54604.1"/>
    <property type="molecule type" value="Genomic_DNA"/>
</dbReference>
<protein>
    <submittedName>
        <fullName evidence="1">Uncharacterized protein</fullName>
    </submittedName>
</protein>
<accession>M6VNH7</accession>
<gene>
    <name evidence="1" type="ORF">LEP1GSC172_4255</name>
</gene>
<dbReference type="AlphaFoldDB" id="M6VNH7"/>
<evidence type="ECO:0000313" key="1">
    <source>
        <dbReference type="EMBL" id="EMO54604.1"/>
    </source>
</evidence>
<sequence length="57" mass="6413">MLGGGFSGEPRQISWPTGSNLFFQKDRTVSFEPNLSQKYNVFVIFLFVPSLGDTQLN</sequence>
<dbReference type="Proteomes" id="UP000012112">
    <property type="component" value="Unassembled WGS sequence"/>
</dbReference>
<proteinExistence type="predicted"/>
<name>M6VNH7_9LEPT</name>